<name>A0A9X0QCD3_9BACT</name>
<keyword evidence="2" id="KW-1185">Reference proteome</keyword>
<organism evidence="1 2">
    <name type="scientific">Tunturiibacter gelidiferens</name>
    <dbReference type="NCBI Taxonomy" id="3069689"/>
    <lineage>
        <taxon>Bacteria</taxon>
        <taxon>Pseudomonadati</taxon>
        <taxon>Acidobacteriota</taxon>
        <taxon>Terriglobia</taxon>
        <taxon>Terriglobales</taxon>
        <taxon>Acidobacteriaceae</taxon>
        <taxon>Tunturiibacter</taxon>
    </lineage>
</organism>
<protein>
    <submittedName>
        <fullName evidence="1">Uncharacterized protein</fullName>
    </submittedName>
</protein>
<evidence type="ECO:0000313" key="1">
    <source>
        <dbReference type="EMBL" id="MBB5327916.1"/>
    </source>
</evidence>
<evidence type="ECO:0000313" key="2">
    <source>
        <dbReference type="Proteomes" id="UP000535182"/>
    </source>
</evidence>
<comment type="caution">
    <text evidence="1">The sequence shown here is derived from an EMBL/GenBank/DDBJ whole genome shotgun (WGS) entry which is preliminary data.</text>
</comment>
<reference evidence="1 2" key="1">
    <citation type="submission" date="2020-08" db="EMBL/GenBank/DDBJ databases">
        <title>Genomic Encyclopedia of Type Strains, Phase IV (KMG-V): Genome sequencing to study the core and pangenomes of soil and plant-associated prokaryotes.</title>
        <authorList>
            <person name="Whitman W."/>
        </authorList>
    </citation>
    <scope>NUCLEOTIDE SEQUENCE [LARGE SCALE GENOMIC DNA]</scope>
    <source>
        <strain evidence="1 2">X5P2</strain>
    </source>
</reference>
<dbReference type="AlphaFoldDB" id="A0A9X0QCD3"/>
<proteinExistence type="predicted"/>
<sequence length="80" mass="9368">MVIAEKVSMPVSPMRNRDGLFNQVDRVHVCSYKLRLMDHLSNWIHDCRNVEIACGYLMKHGREQKKVVPAHETNLRVPRL</sequence>
<dbReference type="EMBL" id="JACHEB010000003">
    <property type="protein sequence ID" value="MBB5327916.1"/>
    <property type="molecule type" value="Genomic_DNA"/>
</dbReference>
<accession>A0A9X0QCD3</accession>
<gene>
    <name evidence="1" type="ORF">HDF14_001522</name>
</gene>
<dbReference type="Proteomes" id="UP000535182">
    <property type="component" value="Unassembled WGS sequence"/>
</dbReference>